<gene>
    <name evidence="2" type="ORF">NX720_07120</name>
</gene>
<evidence type="ECO:0000313" key="3">
    <source>
        <dbReference type="Proteomes" id="UP001163255"/>
    </source>
</evidence>
<dbReference type="EMBL" id="CP103300">
    <property type="protein sequence ID" value="UYM17670.1"/>
    <property type="molecule type" value="Genomic_DNA"/>
</dbReference>
<dbReference type="Proteomes" id="UP001163255">
    <property type="component" value="Chromosome"/>
</dbReference>
<dbReference type="RefSeq" id="WP_262600334.1">
    <property type="nucleotide sequence ID" value="NZ_CP103300.1"/>
</dbReference>
<sequence length="341" mass="39180">MMKIKQKLFSEIYQDCYVKHDKVVSVEKLIQFCFDSFDGITEPTCLLLIGDSGLGKSLIAKEFHKKYPDYDLKLKDVVNTVKPIVRFSLPSNAKRYEAIRAFLREIGDPRWDSGDSFDLKNDRLIHYLVNICKTQLIFIDEFHHLTQSFSTSQVVNTGEWLKLLIKETNIPIVGLGMPWAQRIQTTNKQIGSIFTMVEELFPFRIDNTGDLDTYCGFLNTVAIRAGKRHSIKSECLVNPEVLLPLFIASEGSPKLLMKLIANAFCLSDRKELKLIDFNKAFRFVFASSKNNPFVSNYKELSAHQVESNPYLDLSRKQIMQPSVKIINIRDVFNLGRSEGFW</sequence>
<dbReference type="InterPro" id="IPR003593">
    <property type="entry name" value="AAA+_ATPase"/>
</dbReference>
<dbReference type="Gene3D" id="3.40.50.300">
    <property type="entry name" value="P-loop containing nucleotide triphosphate hydrolases"/>
    <property type="match status" value="1"/>
</dbReference>
<dbReference type="InterPro" id="IPR027417">
    <property type="entry name" value="P-loop_NTPase"/>
</dbReference>
<proteinExistence type="predicted"/>
<evidence type="ECO:0000259" key="1">
    <source>
        <dbReference type="SMART" id="SM00382"/>
    </source>
</evidence>
<organism evidence="2 3">
    <name type="scientific">Endozoicomonas euniceicola</name>
    <dbReference type="NCBI Taxonomy" id="1234143"/>
    <lineage>
        <taxon>Bacteria</taxon>
        <taxon>Pseudomonadati</taxon>
        <taxon>Pseudomonadota</taxon>
        <taxon>Gammaproteobacteria</taxon>
        <taxon>Oceanospirillales</taxon>
        <taxon>Endozoicomonadaceae</taxon>
        <taxon>Endozoicomonas</taxon>
    </lineage>
</organism>
<dbReference type="SMART" id="SM00382">
    <property type="entry name" value="AAA"/>
    <property type="match status" value="1"/>
</dbReference>
<evidence type="ECO:0000313" key="2">
    <source>
        <dbReference type="EMBL" id="UYM17670.1"/>
    </source>
</evidence>
<dbReference type="SUPFAM" id="SSF52540">
    <property type="entry name" value="P-loop containing nucleoside triphosphate hydrolases"/>
    <property type="match status" value="1"/>
</dbReference>
<dbReference type="InterPro" id="IPR008868">
    <property type="entry name" value="TniB"/>
</dbReference>
<reference evidence="2" key="1">
    <citation type="submission" date="2022-10" db="EMBL/GenBank/DDBJ databases">
        <title>Completed Genome Sequence of two octocoral isolated bacterium, Endozoicomonas euniceicola EF212T and Endozoicomonas gorgoniicola PS125T.</title>
        <authorList>
            <person name="Chiou Y.-J."/>
            <person name="Chen Y.-H."/>
        </authorList>
    </citation>
    <scope>NUCLEOTIDE SEQUENCE</scope>
    <source>
        <strain evidence="2">EF212</strain>
    </source>
</reference>
<dbReference type="Pfam" id="PF05621">
    <property type="entry name" value="TniB"/>
    <property type="match status" value="1"/>
</dbReference>
<feature type="domain" description="AAA+ ATPase" evidence="1">
    <location>
        <begin position="42"/>
        <end position="276"/>
    </location>
</feature>
<accession>A0ABY6GYB0</accession>
<keyword evidence="3" id="KW-1185">Reference proteome</keyword>
<name>A0ABY6GYB0_9GAMM</name>
<protein>
    <submittedName>
        <fullName evidence="2">TniB family NTP-binding protein</fullName>
    </submittedName>
</protein>